<dbReference type="PROSITE" id="PS51698">
    <property type="entry name" value="U_BOX"/>
    <property type="match status" value="1"/>
</dbReference>
<dbReference type="GO" id="GO:0008380">
    <property type="term" value="P:RNA splicing"/>
    <property type="evidence" value="ECO:0007669"/>
    <property type="project" value="UniProtKB-KW"/>
</dbReference>
<dbReference type="Pfam" id="PF13202">
    <property type="entry name" value="EF-hand_5"/>
    <property type="match status" value="1"/>
</dbReference>
<protein>
    <recommendedName>
        <fullName evidence="19">RING-type E3 ubiquitin-protein ligase PPIL2</fullName>
        <ecNumber evidence="5">2.3.2.27</ecNumber>
    </recommendedName>
    <alternativeName>
        <fullName evidence="21">CYC4</fullName>
    </alternativeName>
    <alternativeName>
        <fullName evidence="20">Probable inactive peptidyl-prolyl cis-trans isomerase-like 2</fullName>
    </alternativeName>
</protein>
<evidence type="ECO:0000256" key="22">
    <source>
        <dbReference type="SAM" id="MobiDB-lite"/>
    </source>
</evidence>
<name>A0A1I8G6U6_9PLAT</name>
<dbReference type="InterPro" id="IPR003613">
    <property type="entry name" value="Ubox_domain"/>
</dbReference>
<dbReference type="GO" id="GO:0061630">
    <property type="term" value="F:ubiquitin protein ligase activity"/>
    <property type="evidence" value="ECO:0007669"/>
    <property type="project" value="UniProtKB-EC"/>
</dbReference>
<dbReference type="GO" id="GO:0005509">
    <property type="term" value="F:calcium ion binding"/>
    <property type="evidence" value="ECO:0007669"/>
    <property type="project" value="InterPro"/>
</dbReference>
<sequence length="766" mass="85756">MAYQQPAPPNMMSQQQLWDIFQRIDRDRSGAINSIELQSALSNGTWTPFNPETVRLMVGMFDRNQTGEKDLISFHRNCIGPFTWDCVQWDLHFGTVCIWTCTLGLCTIDFNEFQELWRYITNWQNTFRMYDRDNSGSIDHHELKTALTNFGYRLSDAFYNLLIRKFDRQGKGSIFFDDFIQACVMLQTLTAAFAQHDTQRNGWITINYETFLSIVFNTAVNNQPCHPAAAMGKKQHSKDTLHIRPTEWAEDFGGKTGRPAQTVLKRLPFDFCALSLQPFTTPLCTRDGVVFDLKNIQDFLKQFGVSPVTGEKMTRRDLVELHFHKNAEGRYFCPVTYKVFTPSSHIVAITTSGNVYSKDAVDQLNVKPGNWQDLLDGKPFARSDIITIQDPMNFDKRDITNFYHVKNRVKLDDGSGGQSARVASQEAREALASVAKIRADAAANSKANREALRGPDVAEGAGLRRKADDTINAAHYSTGAAAASFTSTTMDRVTHLEAARLDDDQVRYPRVKTKGYVRLETNFGQLNLELDCEHCPKTCENFILLCRKGYYNGTVFHRSVRHFVLQGGDPTGTGSGGESAWGGSIRDELRPFLNHDSRGVLSMANSGPNSNRSQFFITYRSCRHLDRRHTVFGRLVGGSDTLDRIETVEVDKNDRPIEDVRILSAQVFVDPFEQVDAALASERAAIASAAAPASSQSAATTSATPAVTSQPKKAFGTGVGQFLNLRQLQKQQQGKRQVPQAQPDSGPPKKPRSVKDTSQLSDFSGW</sequence>
<evidence type="ECO:0000256" key="6">
    <source>
        <dbReference type="ARBA" id="ARBA00022499"/>
    </source>
</evidence>
<dbReference type="InterPro" id="IPR002130">
    <property type="entry name" value="Cyclophilin-type_PPIase_dom"/>
</dbReference>
<comment type="similarity">
    <text evidence="4">Belongs to the cyclophilin-type PPIase family. PPIL2 subfamily.</text>
</comment>
<dbReference type="InterPro" id="IPR026951">
    <property type="entry name" value="PPIL2_U-box_dom"/>
</dbReference>
<evidence type="ECO:0000256" key="10">
    <source>
        <dbReference type="ARBA" id="ARBA00022786"/>
    </source>
</evidence>
<dbReference type="InterPro" id="IPR029000">
    <property type="entry name" value="Cyclophilin-like_dom_sf"/>
</dbReference>
<dbReference type="Gene3D" id="3.30.40.10">
    <property type="entry name" value="Zinc/RING finger domain, C3HC4 (zinc finger)"/>
    <property type="match status" value="1"/>
</dbReference>
<dbReference type="InterPro" id="IPR011992">
    <property type="entry name" value="EF-hand-dom_pair"/>
</dbReference>
<evidence type="ECO:0000259" key="23">
    <source>
        <dbReference type="PROSITE" id="PS50072"/>
    </source>
</evidence>
<dbReference type="GO" id="GO:0000209">
    <property type="term" value="P:protein polyubiquitination"/>
    <property type="evidence" value="ECO:0007669"/>
    <property type="project" value="TreeGrafter"/>
</dbReference>
<dbReference type="InterPro" id="IPR013083">
    <property type="entry name" value="Znf_RING/FYVE/PHD"/>
</dbReference>
<keyword evidence="6" id="KW-1017">Isopeptide bond</keyword>
<dbReference type="InterPro" id="IPR018247">
    <property type="entry name" value="EF_Hand_1_Ca_BS"/>
</dbReference>
<keyword evidence="15" id="KW-0508">mRNA splicing</keyword>
<dbReference type="SUPFAM" id="SSF57850">
    <property type="entry name" value="RING/U-box"/>
    <property type="match status" value="1"/>
</dbReference>
<comment type="catalytic activity">
    <reaction evidence="1">
        <text>S-ubiquitinyl-[E2 ubiquitin-conjugating enzyme]-L-cysteine + [acceptor protein]-L-lysine = [E2 ubiquitin-conjugating enzyme]-L-cysteine + N(6)-ubiquitinyl-[acceptor protein]-L-lysine.</text>
        <dbReference type="EC" id="2.3.2.27"/>
    </reaction>
</comment>
<dbReference type="GO" id="GO:0006397">
    <property type="term" value="P:mRNA processing"/>
    <property type="evidence" value="ECO:0007669"/>
    <property type="project" value="UniProtKB-KW"/>
</dbReference>
<evidence type="ECO:0000256" key="9">
    <source>
        <dbReference type="ARBA" id="ARBA00022728"/>
    </source>
</evidence>
<comment type="pathway">
    <text evidence="3">Protein modification; protein ubiquitination.</text>
</comment>
<evidence type="ECO:0000313" key="27">
    <source>
        <dbReference type="WBParaSite" id="maker-uti_cns_0001048-snap-gene-1.10-mRNA-1"/>
    </source>
</evidence>
<evidence type="ECO:0000256" key="13">
    <source>
        <dbReference type="ARBA" id="ARBA00022990"/>
    </source>
</evidence>
<feature type="domain" description="EF-hand" evidence="24">
    <location>
        <begin position="118"/>
        <end position="153"/>
    </location>
</feature>
<proteinExistence type="inferred from homology"/>
<dbReference type="InterPro" id="IPR044666">
    <property type="entry name" value="Cyclophilin_A-like"/>
</dbReference>
<evidence type="ECO:0000256" key="2">
    <source>
        <dbReference type="ARBA" id="ARBA00004123"/>
    </source>
</evidence>
<dbReference type="CDD" id="cd16663">
    <property type="entry name" value="RING-Ubox_PPIL2"/>
    <property type="match status" value="1"/>
</dbReference>
<dbReference type="FunFam" id="2.40.100.10:FF:000018">
    <property type="entry name" value="Peptidyl-prolyl cis-trans isomerase-like 2"/>
    <property type="match status" value="1"/>
</dbReference>
<evidence type="ECO:0000256" key="19">
    <source>
        <dbReference type="ARBA" id="ARBA00073734"/>
    </source>
</evidence>
<dbReference type="Pfam" id="PF00160">
    <property type="entry name" value="Pro_isomerase"/>
    <property type="match status" value="1"/>
</dbReference>
<feature type="domain" description="PPIase cyclophilin-type" evidence="23">
    <location>
        <begin position="520"/>
        <end position="667"/>
    </location>
</feature>
<dbReference type="PANTHER" id="PTHR45625:SF1">
    <property type="entry name" value="RING-TYPE E3 UBIQUITIN-PROTEIN LIGASE PPIL2"/>
    <property type="match status" value="1"/>
</dbReference>
<accession>A0A1I8G6U6</accession>
<dbReference type="WBParaSite" id="maker-uti_cns_0001048-snap-gene-1.10-mRNA-1">
    <property type="protein sequence ID" value="maker-uti_cns_0001048-snap-gene-1.10-mRNA-1"/>
    <property type="gene ID" value="maker-uti_cns_0001048-snap-gene-1.10"/>
</dbReference>
<dbReference type="PANTHER" id="PTHR45625">
    <property type="entry name" value="PEPTIDYL-PROLYL CIS-TRANS ISOMERASE-RELATED"/>
    <property type="match status" value="1"/>
</dbReference>
<keyword evidence="11" id="KW-0106">Calcium</keyword>
<dbReference type="FunFam" id="3.30.40.10:FF:000079">
    <property type="entry name" value="Peptidyl-prolyl cis-trans isomerase 2"/>
    <property type="match status" value="1"/>
</dbReference>
<dbReference type="PROSITE" id="PS00170">
    <property type="entry name" value="CSA_PPIASE_1"/>
    <property type="match status" value="1"/>
</dbReference>
<feature type="compositionally biased region" description="Low complexity" evidence="22">
    <location>
        <begin position="726"/>
        <end position="743"/>
    </location>
</feature>
<dbReference type="SMART" id="SM00504">
    <property type="entry name" value="Ubox"/>
    <property type="match status" value="1"/>
</dbReference>
<dbReference type="PRINTS" id="PR00153">
    <property type="entry name" value="CSAPPISMRASE"/>
</dbReference>
<dbReference type="SMART" id="SM00054">
    <property type="entry name" value="EFh"/>
    <property type="match status" value="3"/>
</dbReference>
<keyword evidence="8" id="KW-0808">Transferase</keyword>
<dbReference type="Proteomes" id="UP000095280">
    <property type="component" value="Unplaced"/>
</dbReference>
<dbReference type="PROSITE" id="PS50072">
    <property type="entry name" value="CSA_PPIASE_2"/>
    <property type="match status" value="1"/>
</dbReference>
<evidence type="ECO:0000256" key="12">
    <source>
        <dbReference type="ARBA" id="ARBA00022843"/>
    </source>
</evidence>
<evidence type="ECO:0000256" key="5">
    <source>
        <dbReference type="ARBA" id="ARBA00012483"/>
    </source>
</evidence>
<dbReference type="SUPFAM" id="SSF47473">
    <property type="entry name" value="EF-hand"/>
    <property type="match status" value="1"/>
</dbReference>
<dbReference type="InterPro" id="IPR020892">
    <property type="entry name" value="Cyclophilin-type_PPIase_CS"/>
</dbReference>
<feature type="domain" description="EF-hand" evidence="24">
    <location>
        <begin position="154"/>
        <end position="189"/>
    </location>
</feature>
<keyword evidence="13" id="KW-0007">Acetylation</keyword>
<keyword evidence="12" id="KW-0832">Ubl conjugation</keyword>
<feature type="compositionally biased region" description="Polar residues" evidence="22">
    <location>
        <begin position="756"/>
        <end position="766"/>
    </location>
</feature>
<keyword evidence="26" id="KW-1185">Reference proteome</keyword>
<evidence type="ECO:0000256" key="16">
    <source>
        <dbReference type="ARBA" id="ARBA00023242"/>
    </source>
</evidence>
<feature type="region of interest" description="Disordered" evidence="22">
    <location>
        <begin position="690"/>
        <end position="712"/>
    </location>
</feature>
<organism evidence="26 27">
    <name type="scientific">Macrostomum lignano</name>
    <dbReference type="NCBI Taxonomy" id="282301"/>
    <lineage>
        <taxon>Eukaryota</taxon>
        <taxon>Metazoa</taxon>
        <taxon>Spiralia</taxon>
        <taxon>Lophotrochozoa</taxon>
        <taxon>Platyhelminthes</taxon>
        <taxon>Rhabditophora</taxon>
        <taxon>Macrostomorpha</taxon>
        <taxon>Macrostomida</taxon>
        <taxon>Macrostomidae</taxon>
        <taxon>Macrostomum</taxon>
    </lineage>
</organism>
<dbReference type="GO" id="GO:0006457">
    <property type="term" value="P:protein folding"/>
    <property type="evidence" value="ECO:0007669"/>
    <property type="project" value="InterPro"/>
</dbReference>
<evidence type="ECO:0000256" key="18">
    <source>
        <dbReference type="ARBA" id="ARBA00061807"/>
    </source>
</evidence>
<feature type="region of interest" description="Disordered" evidence="22">
    <location>
        <begin position="726"/>
        <end position="766"/>
    </location>
</feature>
<keyword evidence="16" id="KW-0539">Nucleus</keyword>
<evidence type="ECO:0000313" key="26">
    <source>
        <dbReference type="Proteomes" id="UP000095280"/>
    </source>
</evidence>
<dbReference type="CDD" id="cd01923">
    <property type="entry name" value="cyclophilin_RING"/>
    <property type="match status" value="1"/>
</dbReference>
<feature type="domain" description="U-box" evidence="25">
    <location>
        <begin position="265"/>
        <end position="338"/>
    </location>
</feature>
<evidence type="ECO:0000256" key="4">
    <source>
        <dbReference type="ARBA" id="ARBA00007930"/>
    </source>
</evidence>
<keyword evidence="14" id="KW-0175">Coiled coil</keyword>
<evidence type="ECO:0000256" key="20">
    <source>
        <dbReference type="ARBA" id="ARBA00078275"/>
    </source>
</evidence>
<evidence type="ECO:0000256" key="8">
    <source>
        <dbReference type="ARBA" id="ARBA00022679"/>
    </source>
</evidence>
<comment type="subunit">
    <text evidence="18">Component of the minor spliceosome, which splices U12-type introns. Within this complex, interacts with PRPF8/PRP8, EFTUD2/SNU114 and PLRG1. Interacts with isoform 2 of BSG. Interacts (via the PPIase cyclophilin-type domain) with CRNKL1; they may form a trimeric complex with HSP90.</text>
</comment>
<evidence type="ECO:0000256" key="7">
    <source>
        <dbReference type="ARBA" id="ARBA00022664"/>
    </source>
</evidence>
<dbReference type="Gene3D" id="2.40.100.10">
    <property type="entry name" value="Cyclophilin-like"/>
    <property type="match status" value="1"/>
</dbReference>
<feature type="compositionally biased region" description="Low complexity" evidence="22">
    <location>
        <begin position="690"/>
        <end position="709"/>
    </location>
</feature>
<comment type="function">
    <text evidence="17">Has a ubiquitin-protein ligase activity acting as an E3 ubiquitin protein ligase or as an ubiquitin-ubiquitin ligase promoting elongation of ubiquitin chains on substrates. By mediating 'Lys-48'-linked polyubiquitination of proteins could target them for proteasomal degradation. May also function as a chaperone, playing a role in transport to the cell membrane of BSG/Basigin for instance. Probable inactive PPIase with no peptidyl-prolyl cis-trans isomerase activity. As a component of the minor spliceosome, involved in the splicing of U12-type introns in pre-mRNAs.</text>
</comment>
<evidence type="ECO:0000256" key="17">
    <source>
        <dbReference type="ARBA" id="ARBA00059251"/>
    </source>
</evidence>
<dbReference type="CDD" id="cd16183">
    <property type="entry name" value="EFh_PEF_ALG-2"/>
    <property type="match status" value="1"/>
</dbReference>
<evidence type="ECO:0000259" key="25">
    <source>
        <dbReference type="PROSITE" id="PS51698"/>
    </source>
</evidence>
<evidence type="ECO:0000256" key="1">
    <source>
        <dbReference type="ARBA" id="ARBA00000900"/>
    </source>
</evidence>
<dbReference type="GO" id="GO:0071013">
    <property type="term" value="C:catalytic step 2 spliceosome"/>
    <property type="evidence" value="ECO:0007669"/>
    <property type="project" value="TreeGrafter"/>
</dbReference>
<comment type="subcellular location">
    <subcellularLocation>
        <location evidence="2">Nucleus</location>
    </subcellularLocation>
</comment>
<evidence type="ECO:0000256" key="21">
    <source>
        <dbReference type="ARBA" id="ARBA00079124"/>
    </source>
</evidence>
<evidence type="ECO:0000256" key="11">
    <source>
        <dbReference type="ARBA" id="ARBA00022837"/>
    </source>
</evidence>
<dbReference type="EC" id="2.3.2.27" evidence="5"/>
<keyword evidence="7" id="KW-0507">mRNA processing</keyword>
<keyword evidence="9" id="KW-0747">Spliceosome</keyword>
<dbReference type="PROSITE" id="PS50222">
    <property type="entry name" value="EF_HAND_2"/>
    <property type="match status" value="3"/>
</dbReference>
<dbReference type="GO" id="GO:0003755">
    <property type="term" value="F:peptidyl-prolyl cis-trans isomerase activity"/>
    <property type="evidence" value="ECO:0007669"/>
    <property type="project" value="InterPro"/>
</dbReference>
<feature type="domain" description="EF-hand" evidence="24">
    <location>
        <begin position="12"/>
        <end position="47"/>
    </location>
</feature>
<keyword evidence="10" id="KW-0833">Ubl conjugation pathway</keyword>
<evidence type="ECO:0000256" key="3">
    <source>
        <dbReference type="ARBA" id="ARBA00004906"/>
    </source>
</evidence>
<dbReference type="Pfam" id="PF13499">
    <property type="entry name" value="EF-hand_7"/>
    <property type="match status" value="1"/>
</dbReference>
<dbReference type="AlphaFoldDB" id="A0A1I8G6U6"/>
<reference evidence="27" key="1">
    <citation type="submission" date="2016-11" db="UniProtKB">
        <authorList>
            <consortium name="WormBaseParasite"/>
        </authorList>
    </citation>
    <scope>IDENTIFICATION</scope>
</reference>
<evidence type="ECO:0000256" key="14">
    <source>
        <dbReference type="ARBA" id="ARBA00023054"/>
    </source>
</evidence>
<evidence type="ECO:0000259" key="24">
    <source>
        <dbReference type="PROSITE" id="PS50222"/>
    </source>
</evidence>
<dbReference type="Gene3D" id="1.10.238.10">
    <property type="entry name" value="EF-hand"/>
    <property type="match status" value="1"/>
</dbReference>
<dbReference type="PROSITE" id="PS00018">
    <property type="entry name" value="EF_HAND_1"/>
    <property type="match status" value="2"/>
</dbReference>
<evidence type="ECO:0000256" key="15">
    <source>
        <dbReference type="ARBA" id="ARBA00023187"/>
    </source>
</evidence>
<dbReference type="SUPFAM" id="SSF50891">
    <property type="entry name" value="Cyclophilin-like"/>
    <property type="match status" value="1"/>
</dbReference>
<dbReference type="InterPro" id="IPR002048">
    <property type="entry name" value="EF_hand_dom"/>
</dbReference>